<name>A0A2N4U739_9BURK</name>
<proteinExistence type="predicted"/>
<comment type="caution">
    <text evidence="1">The sequence shown here is derived from an EMBL/GenBank/DDBJ whole genome shotgun (WGS) entry which is preliminary data.</text>
</comment>
<dbReference type="RefSeq" id="WP_102072790.1">
    <property type="nucleotide sequence ID" value="NZ_PDNW01000003.1"/>
</dbReference>
<dbReference type="AlphaFoldDB" id="A0A2N4U739"/>
<keyword evidence="2" id="KW-1185">Reference proteome</keyword>
<dbReference type="OrthoDB" id="8403777at2"/>
<accession>A0A2N4U739</accession>
<protein>
    <submittedName>
        <fullName evidence="1">Uncharacterized protein</fullName>
    </submittedName>
</protein>
<evidence type="ECO:0000313" key="2">
    <source>
        <dbReference type="Proteomes" id="UP000234190"/>
    </source>
</evidence>
<dbReference type="NCBIfam" id="NF042945">
    <property type="entry name" value="DUF4297_antiphage"/>
    <property type="match status" value="1"/>
</dbReference>
<reference evidence="1 2" key="1">
    <citation type="submission" date="2017-10" db="EMBL/GenBank/DDBJ databases">
        <title>Two draft genome sequences of Pusillimonas sp. strains isolated from a nitrate- and radionuclide-contaminated groundwater in Russia.</title>
        <authorList>
            <person name="Grouzdev D.S."/>
            <person name="Tourova T.P."/>
            <person name="Goeva M.A."/>
            <person name="Babich T.L."/>
            <person name="Sokolova D.S."/>
            <person name="Abdullin R."/>
            <person name="Poltaraus A.B."/>
            <person name="Toshchakov S.V."/>
            <person name="Nazina T.N."/>
        </authorList>
    </citation>
    <scope>NUCLEOTIDE SEQUENCE [LARGE SCALE GENOMIC DNA]</scope>
    <source>
        <strain evidence="1 2">JR1/69-3-13</strain>
    </source>
</reference>
<gene>
    <name evidence="1" type="ORF">CR159_04295</name>
</gene>
<organism evidence="1 2">
    <name type="scientific">Pollutimonas subterranea</name>
    <dbReference type="NCBI Taxonomy" id="2045210"/>
    <lineage>
        <taxon>Bacteria</taxon>
        <taxon>Pseudomonadati</taxon>
        <taxon>Pseudomonadota</taxon>
        <taxon>Betaproteobacteria</taxon>
        <taxon>Burkholderiales</taxon>
        <taxon>Alcaligenaceae</taxon>
        <taxon>Pollutimonas</taxon>
    </lineage>
</organism>
<sequence length="411" mass="46829">MTDRSATATIKGYFYQFDQTIVRLLEATKHGSVTVEGIEDIDLNDGSASSFVQCKYYEGTEYNHSVIKQAVIHMLRHFHAAGCPSDQVFKYRLYGHYKGGQHKLELPVTEAFLINNFLTYSHEKKEHKVHEELSIKPSQLAAFLALLEIDLSAPAYENQQKKIVDLLISEIPDCNATDAEVFYYPAAINVIQGLAVEADEAKRTVTRSEFLKAINRKEMVFSGWLQQKFGADHYAKMIRRKFFKSKTTKMPKASRIFVIDMNGEYEARKAAAMLIRLADFFSHKELVRTPQQDRFCPYVLLRGLDPAELIELKENLWKQGVKFDEGYPFQGAGFSATLLVADPTKENLWRVKFIPSEDHLMATVSAIAGSQIEVYDFYKSIPLGDTFIPKGKTYHPIKSNSSYFIQEVIQA</sequence>
<dbReference type="Proteomes" id="UP000234190">
    <property type="component" value="Unassembled WGS sequence"/>
</dbReference>
<dbReference type="EMBL" id="PDNW01000003">
    <property type="protein sequence ID" value="PLC50835.1"/>
    <property type="molecule type" value="Genomic_DNA"/>
</dbReference>
<evidence type="ECO:0000313" key="1">
    <source>
        <dbReference type="EMBL" id="PLC50835.1"/>
    </source>
</evidence>